<feature type="domain" description="EGF-like" evidence="3">
    <location>
        <begin position="15"/>
        <end position="49"/>
    </location>
</feature>
<keyword evidence="1" id="KW-1015">Disulfide bond</keyword>
<reference evidence="4" key="1">
    <citation type="submission" date="2020-11" db="EMBL/GenBank/DDBJ databases">
        <authorList>
            <person name="Tran Van P."/>
        </authorList>
    </citation>
    <scope>NUCLEOTIDE SEQUENCE</scope>
</reference>
<comment type="caution">
    <text evidence="1">Lacks conserved residue(s) required for the propagation of feature annotation.</text>
</comment>
<dbReference type="Gene3D" id="2.10.25.10">
    <property type="entry name" value="Laminin"/>
    <property type="match status" value="1"/>
</dbReference>
<dbReference type="AlphaFoldDB" id="A0A7R9FDD0"/>
<sequence length="96" mass="10194">MPTLTAPVRSSVTTSPHVCLCRNGGLCKETDTGDLTCECPEDFLGRLCEDYVHKTGSPGTPGSGANTAAIVVPIVVVLLVLLMVGAVYFVFWKRPL</sequence>
<keyword evidence="1" id="KW-0245">EGF-like domain</keyword>
<feature type="disulfide bond" evidence="1">
    <location>
        <begin position="39"/>
        <end position="48"/>
    </location>
</feature>
<keyword evidence="2" id="KW-0472">Membrane</keyword>
<evidence type="ECO:0000256" key="1">
    <source>
        <dbReference type="PROSITE-ProRule" id="PRU00076"/>
    </source>
</evidence>
<dbReference type="PROSITE" id="PS00022">
    <property type="entry name" value="EGF_1"/>
    <property type="match status" value="1"/>
</dbReference>
<protein>
    <recommendedName>
        <fullName evidence="3">EGF-like domain-containing protein</fullName>
    </recommendedName>
</protein>
<keyword evidence="2" id="KW-1133">Transmembrane helix</keyword>
<evidence type="ECO:0000259" key="3">
    <source>
        <dbReference type="PROSITE" id="PS50026"/>
    </source>
</evidence>
<evidence type="ECO:0000256" key="2">
    <source>
        <dbReference type="SAM" id="Phobius"/>
    </source>
</evidence>
<gene>
    <name evidence="4" type="ORF">TBIB3V08_LOCUS13756</name>
</gene>
<dbReference type="PROSITE" id="PS50026">
    <property type="entry name" value="EGF_3"/>
    <property type="match status" value="1"/>
</dbReference>
<proteinExistence type="predicted"/>
<name>A0A7R9FDD0_9NEOP</name>
<accession>A0A7R9FDD0</accession>
<dbReference type="SUPFAM" id="SSF57196">
    <property type="entry name" value="EGF/Laminin"/>
    <property type="match status" value="1"/>
</dbReference>
<organism evidence="4">
    <name type="scientific">Timema bartmani</name>
    <dbReference type="NCBI Taxonomy" id="61472"/>
    <lineage>
        <taxon>Eukaryota</taxon>
        <taxon>Metazoa</taxon>
        <taxon>Ecdysozoa</taxon>
        <taxon>Arthropoda</taxon>
        <taxon>Hexapoda</taxon>
        <taxon>Insecta</taxon>
        <taxon>Pterygota</taxon>
        <taxon>Neoptera</taxon>
        <taxon>Polyneoptera</taxon>
        <taxon>Phasmatodea</taxon>
        <taxon>Timematodea</taxon>
        <taxon>Timematoidea</taxon>
        <taxon>Timematidae</taxon>
        <taxon>Timema</taxon>
    </lineage>
</organism>
<dbReference type="InterPro" id="IPR000742">
    <property type="entry name" value="EGF"/>
</dbReference>
<evidence type="ECO:0000313" key="4">
    <source>
        <dbReference type="EMBL" id="CAD7451488.1"/>
    </source>
</evidence>
<feature type="transmembrane region" description="Helical" evidence="2">
    <location>
        <begin position="68"/>
        <end position="91"/>
    </location>
</feature>
<keyword evidence="2" id="KW-0812">Transmembrane</keyword>
<dbReference type="EMBL" id="OD595075">
    <property type="protein sequence ID" value="CAD7451488.1"/>
    <property type="molecule type" value="Genomic_DNA"/>
</dbReference>